<evidence type="ECO:0000313" key="1">
    <source>
        <dbReference type="EMBL" id="DAD21738.1"/>
    </source>
</evidence>
<dbReference type="AlphaFoldDB" id="A0A822XWG2"/>
<dbReference type="Proteomes" id="UP000607653">
    <property type="component" value="Unassembled WGS sequence"/>
</dbReference>
<organism evidence="1 2">
    <name type="scientific">Nelumbo nucifera</name>
    <name type="common">Sacred lotus</name>
    <dbReference type="NCBI Taxonomy" id="4432"/>
    <lineage>
        <taxon>Eukaryota</taxon>
        <taxon>Viridiplantae</taxon>
        <taxon>Streptophyta</taxon>
        <taxon>Embryophyta</taxon>
        <taxon>Tracheophyta</taxon>
        <taxon>Spermatophyta</taxon>
        <taxon>Magnoliopsida</taxon>
        <taxon>Proteales</taxon>
        <taxon>Nelumbonaceae</taxon>
        <taxon>Nelumbo</taxon>
    </lineage>
</organism>
<dbReference type="EMBL" id="DUZY01000001">
    <property type="protein sequence ID" value="DAD21738.1"/>
    <property type="molecule type" value="Genomic_DNA"/>
</dbReference>
<accession>A0A822XWG2</accession>
<proteinExistence type="predicted"/>
<protein>
    <submittedName>
        <fullName evidence="1">Uncharacterized protein</fullName>
    </submittedName>
</protein>
<keyword evidence="2" id="KW-1185">Reference proteome</keyword>
<reference evidence="1 2" key="1">
    <citation type="journal article" date="2020" name="Mol. Biol. Evol.">
        <title>Distinct Expression and Methylation Patterns for Genes with Different Fates following a Single Whole-Genome Duplication in Flowering Plants.</title>
        <authorList>
            <person name="Shi T."/>
            <person name="Rahmani R.S."/>
            <person name="Gugger P.F."/>
            <person name="Wang M."/>
            <person name="Li H."/>
            <person name="Zhang Y."/>
            <person name="Li Z."/>
            <person name="Wang Q."/>
            <person name="Van de Peer Y."/>
            <person name="Marchal K."/>
            <person name="Chen J."/>
        </authorList>
    </citation>
    <scope>NUCLEOTIDE SEQUENCE [LARGE SCALE GENOMIC DNA]</scope>
    <source>
        <tissue evidence="1">Leaf</tissue>
    </source>
</reference>
<sequence length="61" mass="7365">MVQSLVSHFSSDIWRCLSSRVERTRHNPDQISERQRVTVVQFPMASSLHFFHFLRFETERD</sequence>
<evidence type="ECO:0000313" key="2">
    <source>
        <dbReference type="Proteomes" id="UP000607653"/>
    </source>
</evidence>
<gene>
    <name evidence="1" type="ORF">HUJ06_023201</name>
</gene>
<name>A0A822XWG2_NELNU</name>
<comment type="caution">
    <text evidence="1">The sequence shown here is derived from an EMBL/GenBank/DDBJ whole genome shotgun (WGS) entry which is preliminary data.</text>
</comment>